<feature type="region of interest" description="Disordered" evidence="1">
    <location>
        <begin position="67"/>
        <end position="92"/>
    </location>
</feature>
<sequence>MAFYHQPPNYCGRGFRLRENLRGEDLILVKRKRSVSSSSVNHPPPYLRGLGPYLRAKYDLFASDSQHVRGNLTEGPGDRERGREEGMGQVEEPRQIERQKRGVLRKEEDASAGATVSHEICLKKRLPSRYPAINDDSVKNLNDAGRCPNITSTRYLLKFDTNQILSGSCGSHGQLMPFRAAQY</sequence>
<dbReference type="EMBL" id="JAWJWF010000002">
    <property type="protein sequence ID" value="KAK6638111.1"/>
    <property type="molecule type" value="Genomic_DNA"/>
</dbReference>
<evidence type="ECO:0000313" key="3">
    <source>
        <dbReference type="Proteomes" id="UP001359485"/>
    </source>
</evidence>
<name>A0ABR1BCJ2_POLSC</name>
<proteinExistence type="predicted"/>
<protein>
    <submittedName>
        <fullName evidence="2">Uncharacterized protein</fullName>
    </submittedName>
</protein>
<feature type="compositionally biased region" description="Basic and acidic residues" evidence="1">
    <location>
        <begin position="76"/>
        <end position="92"/>
    </location>
</feature>
<comment type="caution">
    <text evidence="2">The sequence shown here is derived from an EMBL/GenBank/DDBJ whole genome shotgun (WGS) entry which is preliminary data.</text>
</comment>
<reference evidence="2 3" key="1">
    <citation type="submission" date="2023-09" db="EMBL/GenBank/DDBJ databases">
        <title>Genomes of two closely related lineages of the louse Polyplax serrata with different host specificities.</title>
        <authorList>
            <person name="Martinu J."/>
            <person name="Tarabai H."/>
            <person name="Stefka J."/>
            <person name="Hypsa V."/>
        </authorList>
    </citation>
    <scope>NUCLEOTIDE SEQUENCE [LARGE SCALE GENOMIC DNA]</scope>
    <source>
        <strain evidence="2">98ZLc_SE</strain>
    </source>
</reference>
<evidence type="ECO:0000256" key="1">
    <source>
        <dbReference type="SAM" id="MobiDB-lite"/>
    </source>
</evidence>
<gene>
    <name evidence="2" type="ORF">RUM44_008536</name>
</gene>
<evidence type="ECO:0000313" key="2">
    <source>
        <dbReference type="EMBL" id="KAK6638111.1"/>
    </source>
</evidence>
<accession>A0ABR1BCJ2</accession>
<organism evidence="2 3">
    <name type="scientific">Polyplax serrata</name>
    <name type="common">Common mouse louse</name>
    <dbReference type="NCBI Taxonomy" id="468196"/>
    <lineage>
        <taxon>Eukaryota</taxon>
        <taxon>Metazoa</taxon>
        <taxon>Ecdysozoa</taxon>
        <taxon>Arthropoda</taxon>
        <taxon>Hexapoda</taxon>
        <taxon>Insecta</taxon>
        <taxon>Pterygota</taxon>
        <taxon>Neoptera</taxon>
        <taxon>Paraneoptera</taxon>
        <taxon>Psocodea</taxon>
        <taxon>Troctomorpha</taxon>
        <taxon>Phthiraptera</taxon>
        <taxon>Anoplura</taxon>
        <taxon>Polyplacidae</taxon>
        <taxon>Polyplax</taxon>
    </lineage>
</organism>
<dbReference type="Proteomes" id="UP001359485">
    <property type="component" value="Unassembled WGS sequence"/>
</dbReference>
<keyword evidence="3" id="KW-1185">Reference proteome</keyword>